<feature type="region of interest" description="Disordered" evidence="2">
    <location>
        <begin position="508"/>
        <end position="527"/>
    </location>
</feature>
<evidence type="ECO:0000256" key="2">
    <source>
        <dbReference type="SAM" id="MobiDB-lite"/>
    </source>
</evidence>
<keyword evidence="3" id="KW-0812">Transmembrane</keyword>
<feature type="coiled-coil region" evidence="1">
    <location>
        <begin position="180"/>
        <end position="309"/>
    </location>
</feature>
<keyword evidence="5" id="KW-1185">Reference proteome</keyword>
<keyword evidence="3" id="KW-1133">Transmembrane helix</keyword>
<organism evidence="4 5">
    <name type="scientific">Aeoliella straminimaris</name>
    <dbReference type="NCBI Taxonomy" id="2954799"/>
    <lineage>
        <taxon>Bacteria</taxon>
        <taxon>Pseudomonadati</taxon>
        <taxon>Planctomycetota</taxon>
        <taxon>Planctomycetia</taxon>
        <taxon>Pirellulales</taxon>
        <taxon>Lacipirellulaceae</taxon>
        <taxon>Aeoliella</taxon>
    </lineage>
</organism>
<proteinExistence type="predicted"/>
<feature type="region of interest" description="Disordered" evidence="2">
    <location>
        <begin position="1"/>
        <end position="21"/>
    </location>
</feature>
<protein>
    <submittedName>
        <fullName evidence="4">Efflux RND transporter periplasmic adaptor subunit</fullName>
    </submittedName>
</protein>
<keyword evidence="3" id="KW-0472">Membrane</keyword>
<dbReference type="AlphaFoldDB" id="A0A9X2JHX7"/>
<accession>A0A9X2JHX7</accession>
<dbReference type="PANTHER" id="PTHR30469:SF15">
    <property type="entry name" value="HLYD FAMILY OF SECRETION PROTEINS"/>
    <property type="match status" value="1"/>
</dbReference>
<dbReference type="Gene3D" id="2.40.420.20">
    <property type="match status" value="1"/>
</dbReference>
<dbReference type="PANTHER" id="PTHR30469">
    <property type="entry name" value="MULTIDRUG RESISTANCE PROTEIN MDTA"/>
    <property type="match status" value="1"/>
</dbReference>
<dbReference type="Gene3D" id="2.40.50.100">
    <property type="match status" value="2"/>
</dbReference>
<sequence>MSQDPSQLDLSQLAVDRTPATPSRPRVRRAWLTRYVLPVAILCGFAALFGWATRDSFLPAQPVTITPVVVSRAEVKQEGTPLFQAAGWVEPRPTPVLASSLAPGVIEELLVVEGDLVKKGQPVATLIDADARIALAEAKSLHALQKAELRRAEAILAAAKTNLEQPVVLQATLADSEALLAELERELNNLPYAIEAAKTKRELAEVNVRRKEQAGDAILGRILREARADLATAENTLQELIAREPTLKQQQQSLRQKRDAVAAQLQLLTEEKRALAEAEANLSIVEARVDQARLAVDTAELRLERMTVRAPINGCVLSLEARPGQWLSGVGASAPAGASAVVGLYDPKSLQVRVDVRLEDVPQVLIDQPTQIETAALAGPIAGRVISVTTQADIQKNTLQVKVAVLDPPAVIKPEMLAKVTFLAPPSPAVEGQEAKRPLRLFVPRTLVTSADGGDTVWIADLTAGVAIRRPIEVGRGVAEGGLVEVLSGLSPTDKLIVGGRESLSEGERVRVAGEERDAAGSMRSFPVSIESAQRTAQLADKAS</sequence>
<feature type="transmembrane region" description="Helical" evidence="3">
    <location>
        <begin position="32"/>
        <end position="52"/>
    </location>
</feature>
<dbReference type="GO" id="GO:1990281">
    <property type="term" value="C:efflux pump complex"/>
    <property type="evidence" value="ECO:0007669"/>
    <property type="project" value="TreeGrafter"/>
</dbReference>
<name>A0A9X2JHX7_9BACT</name>
<dbReference type="RefSeq" id="WP_252854622.1">
    <property type="nucleotide sequence ID" value="NZ_JAMXLR010000073.1"/>
</dbReference>
<dbReference type="SUPFAM" id="SSF111369">
    <property type="entry name" value="HlyD-like secretion proteins"/>
    <property type="match status" value="1"/>
</dbReference>
<evidence type="ECO:0000313" key="4">
    <source>
        <dbReference type="EMBL" id="MCO6046510.1"/>
    </source>
</evidence>
<reference evidence="4" key="1">
    <citation type="submission" date="2022-06" db="EMBL/GenBank/DDBJ databases">
        <title>Aeoliella straminimaris, a novel planctomycete from sediments.</title>
        <authorList>
            <person name="Vitorino I.R."/>
            <person name="Lage O.M."/>
        </authorList>
    </citation>
    <scope>NUCLEOTIDE SEQUENCE</scope>
    <source>
        <strain evidence="4">ICT_H6.2</strain>
    </source>
</reference>
<feature type="compositionally biased region" description="Basic and acidic residues" evidence="2">
    <location>
        <begin position="508"/>
        <end position="519"/>
    </location>
</feature>
<dbReference type="EMBL" id="JAMXLR010000073">
    <property type="protein sequence ID" value="MCO6046510.1"/>
    <property type="molecule type" value="Genomic_DNA"/>
</dbReference>
<comment type="caution">
    <text evidence="4">The sequence shown here is derived from an EMBL/GenBank/DDBJ whole genome shotgun (WGS) entry which is preliminary data.</text>
</comment>
<dbReference type="Proteomes" id="UP001155241">
    <property type="component" value="Unassembled WGS sequence"/>
</dbReference>
<dbReference type="Gene3D" id="2.40.30.170">
    <property type="match status" value="1"/>
</dbReference>
<gene>
    <name evidence="4" type="ORF">NG895_21635</name>
</gene>
<evidence type="ECO:0000256" key="3">
    <source>
        <dbReference type="SAM" id="Phobius"/>
    </source>
</evidence>
<dbReference type="GO" id="GO:0015562">
    <property type="term" value="F:efflux transmembrane transporter activity"/>
    <property type="evidence" value="ECO:0007669"/>
    <property type="project" value="TreeGrafter"/>
</dbReference>
<dbReference type="Gene3D" id="1.10.287.470">
    <property type="entry name" value="Helix hairpin bin"/>
    <property type="match status" value="2"/>
</dbReference>
<evidence type="ECO:0000313" key="5">
    <source>
        <dbReference type="Proteomes" id="UP001155241"/>
    </source>
</evidence>
<evidence type="ECO:0000256" key="1">
    <source>
        <dbReference type="SAM" id="Coils"/>
    </source>
</evidence>
<keyword evidence="1" id="KW-0175">Coiled coil</keyword>
<feature type="compositionally biased region" description="Polar residues" evidence="2">
    <location>
        <begin position="1"/>
        <end position="10"/>
    </location>
</feature>